<evidence type="ECO:0000313" key="5">
    <source>
        <dbReference type="EMBL" id="CTP83458.1"/>
    </source>
</evidence>
<evidence type="ECO:0000256" key="3">
    <source>
        <dbReference type="ARBA" id="ARBA00023163"/>
    </source>
</evidence>
<evidence type="ECO:0000313" key="6">
    <source>
        <dbReference type="Proteomes" id="UP000041247"/>
    </source>
</evidence>
<accession>A0A0K2ZDG0</accession>
<dbReference type="InterPro" id="IPR011008">
    <property type="entry name" value="Dimeric_a/b-barrel"/>
</dbReference>
<proteinExistence type="predicted"/>
<organism evidence="5 6">
    <name type="scientific">Xanthomonas graminis pv. poae</name>
    <dbReference type="NCBI Taxonomy" id="227946"/>
    <lineage>
        <taxon>Bacteria</taxon>
        <taxon>Pseudomonadati</taxon>
        <taxon>Pseudomonadota</taxon>
        <taxon>Gammaproteobacteria</taxon>
        <taxon>Lysobacterales</taxon>
        <taxon>Lysobacteraceae</taxon>
        <taxon>Xanthomonas</taxon>
        <taxon>Xanthomonas translucens group</taxon>
        <taxon>Xanthomonas graminis</taxon>
    </lineage>
</organism>
<dbReference type="PROSITE" id="PS00519">
    <property type="entry name" value="HTH_ASNC_1"/>
    <property type="match status" value="1"/>
</dbReference>
<dbReference type="Proteomes" id="UP000041247">
    <property type="component" value="Unassembled WGS sequence"/>
</dbReference>
<evidence type="ECO:0000256" key="2">
    <source>
        <dbReference type="ARBA" id="ARBA00023125"/>
    </source>
</evidence>
<dbReference type="PROSITE" id="PS50956">
    <property type="entry name" value="HTH_ASNC_2"/>
    <property type="match status" value="1"/>
</dbReference>
<dbReference type="Gene3D" id="3.30.70.920">
    <property type="match status" value="1"/>
</dbReference>
<dbReference type="PRINTS" id="PR00033">
    <property type="entry name" value="HTHASNC"/>
</dbReference>
<dbReference type="InterPro" id="IPR019888">
    <property type="entry name" value="Tscrpt_reg_AsnC-like"/>
</dbReference>
<dbReference type="RefSeq" id="WP_053839723.1">
    <property type="nucleotide sequence ID" value="NZ_CP076250.1"/>
</dbReference>
<dbReference type="SUPFAM" id="SSF46785">
    <property type="entry name" value="Winged helix' DNA-binding domain"/>
    <property type="match status" value="1"/>
</dbReference>
<feature type="domain" description="HTH asnC-type" evidence="4">
    <location>
        <begin position="3"/>
        <end position="65"/>
    </location>
</feature>
<evidence type="ECO:0000259" key="4">
    <source>
        <dbReference type="PROSITE" id="PS50956"/>
    </source>
</evidence>
<dbReference type="Pfam" id="PF01037">
    <property type="entry name" value="AsnC_trans_reg"/>
    <property type="match status" value="1"/>
</dbReference>
<dbReference type="AlphaFoldDB" id="A0A0K2ZDG0"/>
<keyword evidence="2" id="KW-0238">DNA-binding</keyword>
<dbReference type="SMART" id="SM00344">
    <property type="entry name" value="HTH_ASNC"/>
    <property type="match status" value="1"/>
</dbReference>
<dbReference type="InterPro" id="IPR019885">
    <property type="entry name" value="Tscrpt_reg_HTH_AsnC-type_CS"/>
</dbReference>
<dbReference type="InterPro" id="IPR036388">
    <property type="entry name" value="WH-like_DNA-bd_sf"/>
</dbReference>
<dbReference type="Gene3D" id="1.10.10.10">
    <property type="entry name" value="Winged helix-like DNA-binding domain superfamily/Winged helix DNA-binding domain"/>
    <property type="match status" value="1"/>
</dbReference>
<dbReference type="SUPFAM" id="SSF54909">
    <property type="entry name" value="Dimeric alpha+beta barrel"/>
    <property type="match status" value="1"/>
</dbReference>
<dbReference type="Pfam" id="PF13412">
    <property type="entry name" value="HTH_24"/>
    <property type="match status" value="1"/>
</dbReference>
<dbReference type="EMBL" id="CXOK01000006">
    <property type="protein sequence ID" value="CTP83458.1"/>
    <property type="molecule type" value="Genomic_DNA"/>
</dbReference>
<dbReference type="GO" id="GO:0005829">
    <property type="term" value="C:cytosol"/>
    <property type="evidence" value="ECO:0007669"/>
    <property type="project" value="TreeGrafter"/>
</dbReference>
<dbReference type="GO" id="GO:0043565">
    <property type="term" value="F:sequence-specific DNA binding"/>
    <property type="evidence" value="ECO:0007669"/>
    <property type="project" value="InterPro"/>
</dbReference>
<gene>
    <name evidence="5" type="ORF">XTPLMG728_0220</name>
</gene>
<dbReference type="PANTHER" id="PTHR30154:SF53">
    <property type="entry name" value="HTH-TYPE TRANSCRIPTIONAL REGULATOR LRPC"/>
    <property type="match status" value="1"/>
</dbReference>
<dbReference type="PANTHER" id="PTHR30154">
    <property type="entry name" value="LEUCINE-RESPONSIVE REGULATORY PROTEIN"/>
    <property type="match status" value="1"/>
</dbReference>
<sequence>MKITASDERLLSLLREDARASTAQIARKLGLSRTTVQSRIERLEREGVICGYTVRTRDDFEQGHIRAHILITVLPKKMTSVVKALREIDAIRVLHSVSGAYDLVALGVVPAVNEMDVLTDRIGAVEGVERTTSSIILSTKFER</sequence>
<keyword evidence="3" id="KW-0804">Transcription</keyword>
<dbReference type="InterPro" id="IPR000485">
    <property type="entry name" value="AsnC-type_HTH_dom"/>
</dbReference>
<keyword evidence="1" id="KW-0805">Transcription regulation</keyword>
<dbReference type="InterPro" id="IPR019887">
    <property type="entry name" value="Tscrpt_reg_AsnC/Lrp_C"/>
</dbReference>
<evidence type="ECO:0000256" key="1">
    <source>
        <dbReference type="ARBA" id="ARBA00023015"/>
    </source>
</evidence>
<reference evidence="5 6" key="1">
    <citation type="submission" date="2015-07" db="EMBL/GenBank/DDBJ databases">
        <authorList>
            <person name="Noorani M."/>
        </authorList>
    </citation>
    <scope>NUCLEOTIDE SEQUENCE [LARGE SCALE GENOMIC DNA]</scope>
    <source>
        <strain evidence="5">LMG728</strain>
    </source>
</reference>
<dbReference type="GO" id="GO:0043200">
    <property type="term" value="P:response to amino acid"/>
    <property type="evidence" value="ECO:0007669"/>
    <property type="project" value="TreeGrafter"/>
</dbReference>
<protein>
    <submittedName>
        <fullName evidence="5">Transcriptional regulator transcription regulator protein</fullName>
    </submittedName>
</protein>
<dbReference type="InterPro" id="IPR036390">
    <property type="entry name" value="WH_DNA-bd_sf"/>
</dbReference>
<name>A0A0K2ZDG0_9XANT</name>